<evidence type="ECO:0000256" key="2">
    <source>
        <dbReference type="PROSITE-ProRule" id="PRU01076"/>
    </source>
</evidence>
<organism evidence="4 5">
    <name type="scientific">Thiocapsa roseopersicina</name>
    <dbReference type="NCBI Taxonomy" id="1058"/>
    <lineage>
        <taxon>Bacteria</taxon>
        <taxon>Pseudomonadati</taxon>
        <taxon>Pseudomonadota</taxon>
        <taxon>Gammaproteobacteria</taxon>
        <taxon>Chromatiales</taxon>
        <taxon>Chromatiaceae</taxon>
        <taxon>Thiocapsa</taxon>
    </lineage>
</organism>
<sequence length="76" mass="8717">METAKLFLNGSSQAVRLPKEYRFRGDEVVIKRLGNAVVLLPKDDPWQVMFDALAEFPDDLTLTREQPDTQEREPIA</sequence>
<dbReference type="PANTHER" id="PTHR37550:SF3">
    <property type="entry name" value="ANTITOXIN VAPB1"/>
    <property type="match status" value="1"/>
</dbReference>
<dbReference type="InterPro" id="IPR051734">
    <property type="entry name" value="VapB_TA_antitoxins"/>
</dbReference>
<evidence type="ECO:0000313" key="5">
    <source>
        <dbReference type="Proteomes" id="UP000198816"/>
    </source>
</evidence>
<accession>A0A1H2UKQ3</accession>
<evidence type="ECO:0000256" key="1">
    <source>
        <dbReference type="ARBA" id="ARBA00007924"/>
    </source>
</evidence>
<dbReference type="InterPro" id="IPR037914">
    <property type="entry name" value="SpoVT-AbrB_sf"/>
</dbReference>
<dbReference type="AlphaFoldDB" id="A0A1H2UKQ3"/>
<proteinExistence type="inferred from homology"/>
<evidence type="ECO:0000313" key="4">
    <source>
        <dbReference type="EMBL" id="SDW56627.1"/>
    </source>
</evidence>
<dbReference type="NCBIfam" id="NF040493">
    <property type="entry name" value="TA_anti_VapB"/>
    <property type="match status" value="1"/>
</dbReference>
<dbReference type="SUPFAM" id="SSF89447">
    <property type="entry name" value="AbrB/MazE/MraZ-like"/>
    <property type="match status" value="1"/>
</dbReference>
<dbReference type="InterPro" id="IPR047976">
    <property type="entry name" value="Anti_VapB2-like"/>
</dbReference>
<gene>
    <name evidence="4" type="ORF">SAMN05421783_105155</name>
</gene>
<name>A0A1H2UKQ3_THIRO</name>
<comment type="similarity">
    <text evidence="1">Belongs to the VapB family.</text>
</comment>
<dbReference type="InterPro" id="IPR007159">
    <property type="entry name" value="SpoVT-AbrB_dom"/>
</dbReference>
<dbReference type="SMART" id="SM00966">
    <property type="entry name" value="SpoVT_AbrB"/>
    <property type="match status" value="1"/>
</dbReference>
<dbReference type="PROSITE" id="PS51740">
    <property type="entry name" value="SPOVT_ABRB"/>
    <property type="match status" value="1"/>
</dbReference>
<reference evidence="5" key="1">
    <citation type="submission" date="2016-10" db="EMBL/GenBank/DDBJ databases">
        <authorList>
            <person name="Varghese N."/>
            <person name="Submissions S."/>
        </authorList>
    </citation>
    <scope>NUCLEOTIDE SEQUENCE [LARGE SCALE GENOMIC DNA]</scope>
    <source>
        <strain evidence="5">DSM 217</strain>
    </source>
</reference>
<dbReference type="EMBL" id="FNNZ01000005">
    <property type="protein sequence ID" value="SDW56627.1"/>
    <property type="molecule type" value="Genomic_DNA"/>
</dbReference>
<dbReference type="GO" id="GO:0003677">
    <property type="term" value="F:DNA binding"/>
    <property type="evidence" value="ECO:0007669"/>
    <property type="project" value="UniProtKB-UniRule"/>
</dbReference>
<feature type="domain" description="SpoVT-AbrB" evidence="3">
    <location>
        <begin position="4"/>
        <end position="44"/>
    </location>
</feature>
<dbReference type="Pfam" id="PF04014">
    <property type="entry name" value="MazE_antitoxin"/>
    <property type="match status" value="1"/>
</dbReference>
<dbReference type="STRING" id="1058.SAMN05421783_105155"/>
<dbReference type="Gene3D" id="2.10.260.10">
    <property type="match status" value="1"/>
</dbReference>
<dbReference type="PANTHER" id="PTHR37550">
    <property type="entry name" value="ANTITOXIN VAPB1"/>
    <property type="match status" value="1"/>
</dbReference>
<dbReference type="OrthoDB" id="5298361at2"/>
<keyword evidence="2" id="KW-0238">DNA-binding</keyword>
<protein>
    <submittedName>
        <fullName evidence="4">Antitoxin VapB</fullName>
    </submittedName>
</protein>
<dbReference type="RefSeq" id="WP_093029773.1">
    <property type="nucleotide sequence ID" value="NZ_FNNZ01000005.1"/>
</dbReference>
<dbReference type="Proteomes" id="UP000198816">
    <property type="component" value="Unassembled WGS sequence"/>
</dbReference>
<evidence type="ECO:0000259" key="3">
    <source>
        <dbReference type="PROSITE" id="PS51740"/>
    </source>
</evidence>
<keyword evidence="5" id="KW-1185">Reference proteome</keyword>